<evidence type="ECO:0000313" key="15">
    <source>
        <dbReference type="EMBL" id="KAG6429098.1"/>
    </source>
</evidence>
<feature type="binding site" evidence="12">
    <location>
        <position position="59"/>
    </location>
    <ligand>
        <name>ATP</name>
        <dbReference type="ChEBI" id="CHEBI:30616"/>
    </ligand>
</feature>
<reference evidence="15" key="2">
    <citation type="submission" date="2020-08" db="EMBL/GenBank/DDBJ databases">
        <title>Plant Genome Project.</title>
        <authorList>
            <person name="Zhang R.-G."/>
        </authorList>
    </citation>
    <scope>NUCLEOTIDE SEQUENCE</scope>
    <source>
        <strain evidence="15">Huo1</strain>
        <tissue evidence="15">Leaf</tissue>
    </source>
</reference>
<keyword evidence="4" id="KW-0963">Cytoplasm</keyword>
<keyword evidence="7 12" id="KW-0547">Nucleotide-binding</keyword>
<evidence type="ECO:0000256" key="8">
    <source>
        <dbReference type="ARBA" id="ARBA00022777"/>
    </source>
</evidence>
<dbReference type="FunFam" id="1.10.510.10:FF:000164">
    <property type="entry name" value="Casein kinase 1-like protein"/>
    <property type="match status" value="1"/>
</dbReference>
<dbReference type="AlphaFoldDB" id="A0A8X8YAU4"/>
<dbReference type="InterPro" id="IPR000719">
    <property type="entry name" value="Prot_kinase_dom"/>
</dbReference>
<comment type="catalytic activity">
    <reaction evidence="11">
        <text>L-seryl-[protein] + ATP = O-phospho-L-seryl-[protein] + ADP + H(+)</text>
        <dbReference type="Rhea" id="RHEA:17989"/>
        <dbReference type="Rhea" id="RHEA-COMP:9863"/>
        <dbReference type="Rhea" id="RHEA-COMP:11604"/>
        <dbReference type="ChEBI" id="CHEBI:15378"/>
        <dbReference type="ChEBI" id="CHEBI:29999"/>
        <dbReference type="ChEBI" id="CHEBI:30616"/>
        <dbReference type="ChEBI" id="CHEBI:83421"/>
        <dbReference type="ChEBI" id="CHEBI:456216"/>
        <dbReference type="EC" id="2.7.11.1"/>
    </reaction>
</comment>
<dbReference type="SMART" id="SM00220">
    <property type="entry name" value="S_TKc"/>
    <property type="match status" value="1"/>
</dbReference>
<dbReference type="Proteomes" id="UP000298416">
    <property type="component" value="Unassembled WGS sequence"/>
</dbReference>
<organism evidence="15">
    <name type="scientific">Salvia splendens</name>
    <name type="common">Scarlet sage</name>
    <dbReference type="NCBI Taxonomy" id="180675"/>
    <lineage>
        <taxon>Eukaryota</taxon>
        <taxon>Viridiplantae</taxon>
        <taxon>Streptophyta</taxon>
        <taxon>Embryophyta</taxon>
        <taxon>Tracheophyta</taxon>
        <taxon>Spermatophyta</taxon>
        <taxon>Magnoliopsida</taxon>
        <taxon>eudicotyledons</taxon>
        <taxon>Gunneridae</taxon>
        <taxon>Pentapetalae</taxon>
        <taxon>asterids</taxon>
        <taxon>lamiids</taxon>
        <taxon>Lamiales</taxon>
        <taxon>Lamiaceae</taxon>
        <taxon>Nepetoideae</taxon>
        <taxon>Mentheae</taxon>
        <taxon>Salviinae</taxon>
        <taxon>Salvia</taxon>
        <taxon>Salvia subgen. Calosphace</taxon>
        <taxon>core Calosphace</taxon>
    </lineage>
</organism>
<dbReference type="GO" id="GO:0005737">
    <property type="term" value="C:cytoplasm"/>
    <property type="evidence" value="ECO:0007669"/>
    <property type="project" value="UniProtKB-SubCell"/>
</dbReference>
<evidence type="ECO:0000256" key="12">
    <source>
        <dbReference type="PROSITE-ProRule" id="PRU10141"/>
    </source>
</evidence>
<comment type="subcellular location">
    <subcellularLocation>
        <location evidence="1">Cytoplasm</location>
    </subcellularLocation>
</comment>
<evidence type="ECO:0000256" key="13">
    <source>
        <dbReference type="SAM" id="MobiDB-lite"/>
    </source>
</evidence>
<keyword evidence="6" id="KW-0808">Transferase</keyword>
<reference evidence="15" key="1">
    <citation type="submission" date="2018-01" db="EMBL/GenBank/DDBJ databases">
        <authorList>
            <person name="Mao J.F."/>
        </authorList>
    </citation>
    <scope>NUCLEOTIDE SEQUENCE</scope>
    <source>
        <strain evidence="15">Huo1</strain>
        <tissue evidence="15">Leaf</tissue>
    </source>
</reference>
<dbReference type="InterPro" id="IPR011009">
    <property type="entry name" value="Kinase-like_dom_sf"/>
</dbReference>
<evidence type="ECO:0000256" key="6">
    <source>
        <dbReference type="ARBA" id="ARBA00022679"/>
    </source>
</evidence>
<comment type="caution">
    <text evidence="15">The sequence shown here is derived from an EMBL/GenBank/DDBJ whole genome shotgun (WGS) entry which is preliminary data.</text>
</comment>
<feature type="region of interest" description="Disordered" evidence="13">
    <location>
        <begin position="432"/>
        <end position="514"/>
    </location>
</feature>
<dbReference type="InterPro" id="IPR017441">
    <property type="entry name" value="Protein_kinase_ATP_BS"/>
</dbReference>
<evidence type="ECO:0000313" key="16">
    <source>
        <dbReference type="Proteomes" id="UP000298416"/>
    </source>
</evidence>
<sequence length="514" mass="58620">MVEIEQILELVFIWSYLIDVAMDHVVGGKFKLGRKIGCGSFGELYLGVNIQTGEEVAVKLESVRTKHPQLHYESKIYMILQGGKIFSSEHELNEIESGALCFHVAGVPNLKWFGVENEYNIMVIDLLGPSLEDLFNYCNRKFSLKTCLMLADQLINRVEYTHSRGFLHRDLKPDNYLMGLGRKANQACISIILWFFTVVYIIDFGLAKKYRDLQTHRHIPYRENKNLTGTARYASVNTHLGVEQSRRDDLESIGYILMYFLRGSLPWQGLKAGTKKQKYDRISEKKMLTPIEGLCKSYPSEFVSYFHYCRALRFEDKPDYSYLKKLFRDLFIREGYQFDYVFDWTVLKYPQIGPSSKARNPSANAIAGTTSGEKPRRTSVGQDMKDRFSGAIEAFARRNTSAGRLREPSRHRTLEDVHLSRDMQLDIERGRAARNVSSTKRAAVISSSRQSSSLEATDGRSSRLVSSNGRLSSTTTHKFLPSIEPKPSAFSRGATTGTGSRDDLRSFEFLSSRK</sequence>
<evidence type="ECO:0000256" key="9">
    <source>
        <dbReference type="ARBA" id="ARBA00022840"/>
    </source>
</evidence>
<feature type="region of interest" description="Disordered" evidence="13">
    <location>
        <begin position="356"/>
        <end position="383"/>
    </location>
</feature>
<dbReference type="PROSITE" id="PS00107">
    <property type="entry name" value="PROTEIN_KINASE_ATP"/>
    <property type="match status" value="1"/>
</dbReference>
<comment type="similarity">
    <text evidence="2">Belongs to the protein kinase superfamily. CK1 Ser/Thr protein kinase family. Casein kinase I subfamily.</text>
</comment>
<name>A0A8X8YAU4_SALSN</name>
<evidence type="ECO:0000256" key="1">
    <source>
        <dbReference type="ARBA" id="ARBA00004496"/>
    </source>
</evidence>
<evidence type="ECO:0000256" key="10">
    <source>
        <dbReference type="ARBA" id="ARBA00047899"/>
    </source>
</evidence>
<evidence type="ECO:0000256" key="4">
    <source>
        <dbReference type="ARBA" id="ARBA00022490"/>
    </source>
</evidence>
<accession>A0A8X8YAU4</accession>
<feature type="domain" description="Protein kinase" evidence="14">
    <location>
        <begin position="30"/>
        <end position="332"/>
    </location>
</feature>
<feature type="compositionally biased region" description="Polar residues" evidence="13">
    <location>
        <begin position="356"/>
        <end position="372"/>
    </location>
</feature>
<dbReference type="PANTHER" id="PTHR11909">
    <property type="entry name" value="CASEIN KINASE-RELATED"/>
    <property type="match status" value="1"/>
</dbReference>
<dbReference type="GO" id="GO:0004674">
    <property type="term" value="F:protein serine/threonine kinase activity"/>
    <property type="evidence" value="ECO:0007669"/>
    <property type="project" value="UniProtKB-KW"/>
</dbReference>
<protein>
    <recommendedName>
        <fullName evidence="3">non-specific serine/threonine protein kinase</fullName>
        <ecNumber evidence="3">2.7.11.1</ecNumber>
    </recommendedName>
</protein>
<dbReference type="SUPFAM" id="SSF56112">
    <property type="entry name" value="Protein kinase-like (PK-like)"/>
    <property type="match status" value="1"/>
</dbReference>
<dbReference type="GO" id="GO:0005524">
    <property type="term" value="F:ATP binding"/>
    <property type="evidence" value="ECO:0007669"/>
    <property type="project" value="UniProtKB-UniRule"/>
</dbReference>
<proteinExistence type="inferred from homology"/>
<evidence type="ECO:0000256" key="2">
    <source>
        <dbReference type="ARBA" id="ARBA00005926"/>
    </source>
</evidence>
<gene>
    <name evidence="15" type="ORF">SASPL_107137</name>
</gene>
<dbReference type="Pfam" id="PF00069">
    <property type="entry name" value="Pkinase"/>
    <property type="match status" value="1"/>
</dbReference>
<dbReference type="InterPro" id="IPR050235">
    <property type="entry name" value="CK1_Ser-Thr_kinase"/>
</dbReference>
<dbReference type="EC" id="2.7.11.1" evidence="3"/>
<keyword evidence="5" id="KW-0723">Serine/threonine-protein kinase</keyword>
<comment type="catalytic activity">
    <reaction evidence="10">
        <text>L-threonyl-[protein] + ATP = O-phospho-L-threonyl-[protein] + ADP + H(+)</text>
        <dbReference type="Rhea" id="RHEA:46608"/>
        <dbReference type="Rhea" id="RHEA-COMP:11060"/>
        <dbReference type="Rhea" id="RHEA-COMP:11605"/>
        <dbReference type="ChEBI" id="CHEBI:15378"/>
        <dbReference type="ChEBI" id="CHEBI:30013"/>
        <dbReference type="ChEBI" id="CHEBI:30616"/>
        <dbReference type="ChEBI" id="CHEBI:61977"/>
        <dbReference type="ChEBI" id="CHEBI:456216"/>
        <dbReference type="EC" id="2.7.11.1"/>
    </reaction>
</comment>
<dbReference type="EMBL" id="PNBA02000003">
    <property type="protein sequence ID" value="KAG6429098.1"/>
    <property type="molecule type" value="Genomic_DNA"/>
</dbReference>
<evidence type="ECO:0000259" key="14">
    <source>
        <dbReference type="PROSITE" id="PS50011"/>
    </source>
</evidence>
<evidence type="ECO:0000256" key="3">
    <source>
        <dbReference type="ARBA" id="ARBA00012513"/>
    </source>
</evidence>
<evidence type="ECO:0000256" key="7">
    <source>
        <dbReference type="ARBA" id="ARBA00022741"/>
    </source>
</evidence>
<feature type="compositionally biased region" description="Polar residues" evidence="13">
    <location>
        <begin position="463"/>
        <end position="477"/>
    </location>
</feature>
<dbReference type="InterPro" id="IPR008271">
    <property type="entry name" value="Ser/Thr_kinase_AS"/>
</dbReference>
<keyword evidence="8" id="KW-0418">Kinase</keyword>
<evidence type="ECO:0000256" key="11">
    <source>
        <dbReference type="ARBA" id="ARBA00048679"/>
    </source>
</evidence>
<keyword evidence="16" id="KW-1185">Reference proteome</keyword>
<keyword evidence="9 12" id="KW-0067">ATP-binding</keyword>
<dbReference type="CDD" id="cd14125">
    <property type="entry name" value="STKc_CK1_delta_epsilon"/>
    <property type="match status" value="1"/>
</dbReference>
<dbReference type="Gene3D" id="1.10.510.10">
    <property type="entry name" value="Transferase(Phosphotransferase) domain 1"/>
    <property type="match status" value="1"/>
</dbReference>
<dbReference type="PROSITE" id="PS50011">
    <property type="entry name" value="PROTEIN_KINASE_DOM"/>
    <property type="match status" value="1"/>
</dbReference>
<evidence type="ECO:0000256" key="5">
    <source>
        <dbReference type="ARBA" id="ARBA00022527"/>
    </source>
</evidence>
<dbReference type="PROSITE" id="PS00108">
    <property type="entry name" value="PROTEIN_KINASE_ST"/>
    <property type="match status" value="1"/>
</dbReference>